<proteinExistence type="predicted"/>
<dbReference type="Gene3D" id="2.60.120.260">
    <property type="entry name" value="Galactose-binding domain-like"/>
    <property type="match status" value="2"/>
</dbReference>
<dbReference type="SUPFAM" id="SSF49785">
    <property type="entry name" value="Galactose-binding domain-like"/>
    <property type="match status" value="2"/>
</dbReference>
<dbReference type="PROSITE" id="PS01286">
    <property type="entry name" value="FA58C_2"/>
    <property type="match status" value="1"/>
</dbReference>
<dbReference type="FunFam" id="2.60.120.260:FF:000016">
    <property type="entry name" value="Contactin-associated protein-like 4 isoform 1"/>
    <property type="match status" value="1"/>
</dbReference>
<dbReference type="SMART" id="SM00231">
    <property type="entry name" value="FA58C"/>
    <property type="match status" value="1"/>
</dbReference>
<dbReference type="PANTHER" id="PTHR24543">
    <property type="entry name" value="MULTICOPPER OXIDASE-RELATED"/>
    <property type="match status" value="1"/>
</dbReference>
<feature type="domain" description="F5/8 type C" evidence="1">
    <location>
        <begin position="169"/>
        <end position="205"/>
    </location>
</feature>
<dbReference type="AlphaFoldDB" id="A0A9W9YVU3"/>
<dbReference type="PANTHER" id="PTHR24543:SF325">
    <property type="entry name" value="F5_8 TYPE C DOMAIN-CONTAINING PROTEIN"/>
    <property type="match status" value="1"/>
</dbReference>
<accession>A0A9W9YVU3</accession>
<dbReference type="PROSITE" id="PS50022">
    <property type="entry name" value="FA58C_3"/>
    <property type="match status" value="2"/>
</dbReference>
<protein>
    <recommendedName>
        <fullName evidence="1">F5/8 type C domain-containing protein</fullName>
    </recommendedName>
</protein>
<evidence type="ECO:0000259" key="1">
    <source>
        <dbReference type="PROSITE" id="PS50022"/>
    </source>
</evidence>
<evidence type="ECO:0000313" key="2">
    <source>
        <dbReference type="EMBL" id="KAJ7370383.1"/>
    </source>
</evidence>
<dbReference type="InterPro" id="IPR000421">
    <property type="entry name" value="FA58C"/>
</dbReference>
<feature type="domain" description="F5/8 type C" evidence="1">
    <location>
        <begin position="11"/>
        <end position="157"/>
    </location>
</feature>
<evidence type="ECO:0000313" key="3">
    <source>
        <dbReference type="Proteomes" id="UP001163046"/>
    </source>
</evidence>
<dbReference type="PROSITE" id="PS01285">
    <property type="entry name" value="FA58C_1"/>
    <property type="match status" value="1"/>
</dbReference>
<dbReference type="CDD" id="cd00057">
    <property type="entry name" value="FA58C"/>
    <property type="match status" value="1"/>
</dbReference>
<dbReference type="EMBL" id="MU826866">
    <property type="protein sequence ID" value="KAJ7370383.1"/>
    <property type="molecule type" value="Genomic_DNA"/>
</dbReference>
<name>A0A9W9YVU3_9CNID</name>
<reference evidence="2" key="1">
    <citation type="submission" date="2023-01" db="EMBL/GenBank/DDBJ databases">
        <title>Genome assembly of the deep-sea coral Lophelia pertusa.</title>
        <authorList>
            <person name="Herrera S."/>
            <person name="Cordes E."/>
        </authorList>
    </citation>
    <scope>NUCLEOTIDE SEQUENCE</scope>
    <source>
        <strain evidence="2">USNM1676648</strain>
        <tissue evidence="2">Polyp</tissue>
    </source>
</reference>
<organism evidence="2 3">
    <name type="scientific">Desmophyllum pertusum</name>
    <dbReference type="NCBI Taxonomy" id="174260"/>
    <lineage>
        <taxon>Eukaryota</taxon>
        <taxon>Metazoa</taxon>
        <taxon>Cnidaria</taxon>
        <taxon>Anthozoa</taxon>
        <taxon>Hexacorallia</taxon>
        <taxon>Scleractinia</taxon>
        <taxon>Caryophylliina</taxon>
        <taxon>Caryophylliidae</taxon>
        <taxon>Desmophyllum</taxon>
    </lineage>
</organism>
<dbReference type="Proteomes" id="UP001163046">
    <property type="component" value="Unassembled WGS sequence"/>
</dbReference>
<gene>
    <name evidence="2" type="ORF">OS493_032559</name>
</gene>
<comment type="caution">
    <text evidence="2">The sequence shown here is derived from an EMBL/GenBank/DDBJ whole genome shotgun (WGS) entry which is preliminary data.</text>
</comment>
<dbReference type="Pfam" id="PF00754">
    <property type="entry name" value="F5_F8_type_C"/>
    <property type="match status" value="1"/>
</dbReference>
<keyword evidence="3" id="KW-1185">Reference proteome</keyword>
<dbReference type="OrthoDB" id="6049633at2759"/>
<dbReference type="InterPro" id="IPR008979">
    <property type="entry name" value="Galactose-bd-like_sf"/>
</dbReference>
<sequence length="205" mass="22932">MHRQGDSTGQCNTPLGLEGKSIPDSDITASSQFNEYHVPSLCRLNTVNVGDLVGAWAARYKIPGEWIQINLRKITMVTAIATQGRYDLSQWVTSYKICYGQKLDGFCEPLDKTFLGNTNRNTLVTHTFTTPIYARFVRIFPLTWVLYNSMRLELYGCKEGFTPVPGPVCMESLGMETGKIPDSDITASSFWGSTFNFAPQMSRFG</sequence>